<dbReference type="EMBL" id="VGIY01000438">
    <property type="protein sequence ID" value="MBM3318667.1"/>
    <property type="molecule type" value="Genomic_DNA"/>
</dbReference>
<evidence type="ECO:0008006" key="3">
    <source>
        <dbReference type="Google" id="ProtNLM"/>
    </source>
</evidence>
<sequence length="692" mass="71348">MRRDRPARRSILWLALAALSIVGCGEELPTPAGAEDGFERTVLAELFTAVWCGNCPIAEAALDRLVDEEGIGRLAVIHWHPSFGAGDPLSIPAADERVGFYESLIGQQPGLPVNVFNGALGISQGTRETYGLYRSRFEIEAALRSPVAIAIEPSLAGSQVDALVRVSGFPGCGSLGLDLHLVAVEHHAPNPGRTGPALLSYTARAATAATVEVQGGQSRALSLALPLDPGWKREDLFLVAFVQEPAPAAGRTFREVLQARMVPLVEEGEDFRAFLLSAADTDRGVARNATSALPWRAHNVGTLADTLEIDLPAELQSLPEGWTAALSDEEGGVLALPRREALAPGGMLAGLRLSVTAAESGEASLALCARSIGDPALADTLRFRLTAGDFGFLLASAATEVRAVAGQTARVDFSAANTGTLADSLAFTLPAELNGLPAGWTATLASAQGHALGAAHTLHLPAGGSPATLGLAVTPGGEGEGALAVVARSRYAPEKSDTLRFQVRSRLYAVALSAPAAEVWAVVGRPASIAFSALNRSTRADIVTLDVPAALQSLPSGWRLELAGLDGVPVAVPRSLLIEAGCSHALLALLVTPAGPGSARVRLTAASAGDPRAADTLSLTVRADAYGLDISAPEGTALPLAPGATKLAPLRLANTGTLGDTLVLDLPAALMQLPAGWQADLVTAGGTQLYLP</sequence>
<dbReference type="SUPFAM" id="SSF52833">
    <property type="entry name" value="Thioredoxin-like"/>
    <property type="match status" value="1"/>
</dbReference>
<dbReference type="InterPro" id="IPR036249">
    <property type="entry name" value="Thioredoxin-like_sf"/>
</dbReference>
<accession>A0A937XCW7</accession>
<organism evidence="1 2">
    <name type="scientific">Eiseniibacteriota bacterium</name>
    <dbReference type="NCBI Taxonomy" id="2212470"/>
    <lineage>
        <taxon>Bacteria</taxon>
        <taxon>Candidatus Eiseniibacteriota</taxon>
    </lineage>
</organism>
<dbReference type="PROSITE" id="PS51257">
    <property type="entry name" value="PROKAR_LIPOPROTEIN"/>
    <property type="match status" value="1"/>
</dbReference>
<comment type="caution">
    <text evidence="1">The sequence shown here is derived from an EMBL/GenBank/DDBJ whole genome shotgun (WGS) entry which is preliminary data.</text>
</comment>
<gene>
    <name evidence="1" type="ORF">FJY75_12525</name>
</gene>
<reference evidence="1" key="1">
    <citation type="submission" date="2019-03" db="EMBL/GenBank/DDBJ databases">
        <title>Lake Tanganyika Metagenome-Assembled Genomes (MAGs).</title>
        <authorList>
            <person name="Tran P."/>
        </authorList>
    </citation>
    <scope>NUCLEOTIDE SEQUENCE</scope>
    <source>
        <strain evidence="1">M_DeepCast_400m_m2_100</strain>
    </source>
</reference>
<evidence type="ECO:0000313" key="2">
    <source>
        <dbReference type="Proteomes" id="UP000748308"/>
    </source>
</evidence>
<protein>
    <recommendedName>
        <fullName evidence="3">Omp28-related outer membrane protein</fullName>
    </recommendedName>
</protein>
<feature type="non-terminal residue" evidence="1">
    <location>
        <position position="692"/>
    </location>
</feature>
<dbReference type="Proteomes" id="UP000748308">
    <property type="component" value="Unassembled WGS sequence"/>
</dbReference>
<name>A0A937XCW7_UNCEI</name>
<evidence type="ECO:0000313" key="1">
    <source>
        <dbReference type="EMBL" id="MBM3318667.1"/>
    </source>
</evidence>
<proteinExistence type="predicted"/>
<dbReference type="AlphaFoldDB" id="A0A937XCW7"/>